<dbReference type="NCBIfam" id="NF033709">
    <property type="entry name" value="PorV_fam"/>
    <property type="match status" value="1"/>
</dbReference>
<dbReference type="AlphaFoldDB" id="A0A7C1NQ62"/>
<sequence>MANTLFCRAPMLKSLKNKPNTTLILLFTAFVTAKATERQVGCAWLKIPTGAREAAMAGTGTAAAFGPQALVYNPAATARLAPFSINASYTKWFLDTHHQSIFANRDLGIFQLGLGLSSFAYGRIEYREERPTEEPFGTFSPLDLTGYLNFARTLGDIAEIGLSARYFYSKIINNQASALGADAGFRLHPLPNLTVGLAVTDFGKTLYYYYEPFWLPTRARVGLSWNLPIGATRLTLTSDASYFFYNRNFRASAGTELTVNEILFLRAGCDPLNPGNRFSFGTGIRHRLFRLDYAWSPLGFNLGSAHRLSLSFGY</sequence>
<reference evidence="1" key="1">
    <citation type="journal article" date="2020" name="mSystems">
        <title>Genome- and Community-Level Interaction Insights into Carbon Utilization and Element Cycling Functions of Hydrothermarchaeota in Hydrothermal Sediment.</title>
        <authorList>
            <person name="Zhou Z."/>
            <person name="Liu Y."/>
            <person name="Xu W."/>
            <person name="Pan J."/>
            <person name="Luo Z.H."/>
            <person name="Li M."/>
        </authorList>
    </citation>
    <scope>NUCLEOTIDE SEQUENCE [LARGE SCALE GENOMIC DNA]</scope>
    <source>
        <strain evidence="1">SpSt-265</strain>
        <strain evidence="2">SpSt-465</strain>
    </source>
</reference>
<dbReference type="Gene3D" id="2.40.160.60">
    <property type="entry name" value="Outer membrane protein transport protein (OMPP1/FadL/TodX)"/>
    <property type="match status" value="1"/>
</dbReference>
<evidence type="ECO:0000313" key="1">
    <source>
        <dbReference type="EMBL" id="HEA87756.1"/>
    </source>
</evidence>
<comment type="caution">
    <text evidence="1">The sequence shown here is derived from an EMBL/GenBank/DDBJ whole genome shotgun (WGS) entry which is preliminary data.</text>
</comment>
<dbReference type="SUPFAM" id="SSF56935">
    <property type="entry name" value="Porins"/>
    <property type="match status" value="1"/>
</dbReference>
<accession>A0A7C1NQ62</accession>
<name>A0A7C1NQ62_UNCW3</name>
<gene>
    <name evidence="1" type="ORF">ENP94_07110</name>
    <name evidence="2" type="ORF">ENS16_02760</name>
</gene>
<proteinExistence type="predicted"/>
<evidence type="ECO:0000313" key="2">
    <source>
        <dbReference type="EMBL" id="HFJ53595.1"/>
    </source>
</evidence>
<organism evidence="1">
    <name type="scientific">candidate division WOR-3 bacterium</name>
    <dbReference type="NCBI Taxonomy" id="2052148"/>
    <lineage>
        <taxon>Bacteria</taxon>
        <taxon>Bacteria division WOR-3</taxon>
    </lineage>
</organism>
<dbReference type="EMBL" id="DSLG01000008">
    <property type="protein sequence ID" value="HEA87756.1"/>
    <property type="molecule type" value="Genomic_DNA"/>
</dbReference>
<dbReference type="EMBL" id="DSTU01000004">
    <property type="protein sequence ID" value="HFJ53595.1"/>
    <property type="molecule type" value="Genomic_DNA"/>
</dbReference>
<protein>
    <submittedName>
        <fullName evidence="1">PorV/PorQ family protein</fullName>
    </submittedName>
</protein>